<accession>A0A5B0ND60</accession>
<dbReference type="PANTHER" id="PTHR33096">
    <property type="entry name" value="CXC2 DOMAIN-CONTAINING PROTEIN"/>
    <property type="match status" value="1"/>
</dbReference>
<evidence type="ECO:0000313" key="2">
    <source>
        <dbReference type="EMBL" id="KAA1086642.1"/>
    </source>
</evidence>
<dbReference type="EMBL" id="VSWC01000105">
    <property type="protein sequence ID" value="KAA1086642.1"/>
    <property type="molecule type" value="Genomic_DNA"/>
</dbReference>
<gene>
    <name evidence="2" type="ORF">PGT21_006534</name>
</gene>
<dbReference type="AlphaFoldDB" id="A0A5B0ND60"/>
<dbReference type="PANTHER" id="PTHR33096:SF1">
    <property type="entry name" value="CXC1-LIKE CYSTEINE CLUSTER ASSOCIATED WITH KDZ TRANSPOSASES DOMAIN-CONTAINING PROTEIN"/>
    <property type="match status" value="1"/>
</dbReference>
<evidence type="ECO:0000313" key="3">
    <source>
        <dbReference type="Proteomes" id="UP000324748"/>
    </source>
</evidence>
<keyword evidence="3" id="KW-1185">Reference proteome</keyword>
<dbReference type="Proteomes" id="UP000324748">
    <property type="component" value="Unassembled WGS sequence"/>
</dbReference>
<comment type="caution">
    <text evidence="2">The sequence shown here is derived from an EMBL/GenBank/DDBJ whole genome shotgun (WGS) entry which is preliminary data.</text>
</comment>
<evidence type="ECO:0000256" key="1">
    <source>
        <dbReference type="SAM" id="MobiDB-lite"/>
    </source>
</evidence>
<dbReference type="InterPro" id="IPR040521">
    <property type="entry name" value="KDZ"/>
</dbReference>
<dbReference type="OrthoDB" id="2507030at2759"/>
<organism evidence="2 3">
    <name type="scientific">Puccinia graminis f. sp. tritici</name>
    <dbReference type="NCBI Taxonomy" id="56615"/>
    <lineage>
        <taxon>Eukaryota</taxon>
        <taxon>Fungi</taxon>
        <taxon>Dikarya</taxon>
        <taxon>Basidiomycota</taxon>
        <taxon>Pucciniomycotina</taxon>
        <taxon>Pucciniomycetes</taxon>
        <taxon>Pucciniales</taxon>
        <taxon>Pucciniaceae</taxon>
        <taxon>Puccinia</taxon>
    </lineage>
</organism>
<feature type="compositionally biased region" description="Basic and acidic residues" evidence="1">
    <location>
        <begin position="535"/>
        <end position="550"/>
    </location>
</feature>
<protein>
    <recommendedName>
        <fullName evidence="4">CxC1-like cysteine cluster associated with KDZ transposases domain-containing protein</fullName>
    </recommendedName>
</protein>
<proteinExistence type="predicted"/>
<reference evidence="2 3" key="1">
    <citation type="submission" date="2019-05" db="EMBL/GenBank/DDBJ databases">
        <title>Emergence of the Ug99 lineage of the wheat stem rust pathogen through somatic hybridization.</title>
        <authorList>
            <person name="Li F."/>
            <person name="Upadhyaya N.M."/>
            <person name="Sperschneider J."/>
            <person name="Matny O."/>
            <person name="Nguyen-Phuc H."/>
            <person name="Mago R."/>
            <person name="Raley C."/>
            <person name="Miller M.E."/>
            <person name="Silverstein K.A.T."/>
            <person name="Henningsen E."/>
            <person name="Hirsch C.D."/>
            <person name="Visser B."/>
            <person name="Pretorius Z.A."/>
            <person name="Steffenson B.J."/>
            <person name="Schwessinger B."/>
            <person name="Dodds P.N."/>
            <person name="Figueroa M."/>
        </authorList>
    </citation>
    <scope>NUCLEOTIDE SEQUENCE [LARGE SCALE GENOMIC DNA]</scope>
    <source>
        <strain evidence="2">21-0</strain>
    </source>
</reference>
<evidence type="ECO:0008006" key="4">
    <source>
        <dbReference type="Google" id="ProtNLM"/>
    </source>
</evidence>
<feature type="region of interest" description="Disordered" evidence="1">
    <location>
        <begin position="524"/>
        <end position="550"/>
    </location>
</feature>
<dbReference type="Pfam" id="PF18758">
    <property type="entry name" value="KDZ"/>
    <property type="match status" value="1"/>
</dbReference>
<name>A0A5B0ND60_PUCGR</name>
<sequence>MSILKRLMTDLNSNIKLGVLYDIGCTLPKFFQARGLLTDHLPRMKFATAVFHSYVHDWPCQLQYNPRYNVGWGLTDGEGLERLWSYLSPLVSPLRYATRNHRINVIAHRSQFHNMLGIENLVMSLKRKFIHAVTTKAHSESVVHKLMCQPNPHESGQCFTKRFFRAQWERQRTFEINRNETDRKKKEEQAQYWERGEALKSLAESFLLELSNPTPDPDPTHTFVMLEEIKDLRKLQNEEAEKLGLFFKGAGAERNLVKEKKLGLLWSAKTALYKCAVQIQGELQPLRDCKSRGERLGTVLKEKVFEALGRRKKTVQGVLKLFCDRRTDYIRNYAPDQLNKPENKEITYEEFRNLQLDDPFWNDGFLCLSKDPWAVDPAVRTGIHALLRLDRANEELEQLSNELQQCLWWGVNHRNQLKQRIDQCIFGTLDSDLSTALINTFGSVSFEVRKIVSDALESAQTEHENLLLTWHTVVEEILVLGVVSRNDLPKEWITLVEFLKTYKVTNIDETGVDLLLEATVLNNQDTDGESGNEQENDRDTEHVVPDNDDD</sequence>